<gene>
    <name evidence="8" type="ORF">LTR09_010402</name>
</gene>
<organism evidence="8 9">
    <name type="scientific">Extremus antarcticus</name>
    <dbReference type="NCBI Taxonomy" id="702011"/>
    <lineage>
        <taxon>Eukaryota</taxon>
        <taxon>Fungi</taxon>
        <taxon>Dikarya</taxon>
        <taxon>Ascomycota</taxon>
        <taxon>Pezizomycotina</taxon>
        <taxon>Dothideomycetes</taxon>
        <taxon>Dothideomycetidae</taxon>
        <taxon>Mycosphaerellales</taxon>
        <taxon>Extremaceae</taxon>
        <taxon>Extremus</taxon>
    </lineage>
</organism>
<evidence type="ECO:0000256" key="1">
    <source>
        <dbReference type="ARBA" id="ARBA00004141"/>
    </source>
</evidence>
<comment type="subcellular location">
    <subcellularLocation>
        <location evidence="1">Membrane</location>
        <topology evidence="1">Multi-pass membrane protein</topology>
    </subcellularLocation>
</comment>
<evidence type="ECO:0000259" key="7">
    <source>
        <dbReference type="Pfam" id="PF20684"/>
    </source>
</evidence>
<feature type="domain" description="Rhodopsin" evidence="7">
    <location>
        <begin position="2"/>
        <end position="95"/>
    </location>
</feature>
<feature type="transmembrane region" description="Helical" evidence="6">
    <location>
        <begin position="31"/>
        <end position="51"/>
    </location>
</feature>
<keyword evidence="4 6" id="KW-0472">Membrane</keyword>
<evidence type="ECO:0000256" key="5">
    <source>
        <dbReference type="ARBA" id="ARBA00038359"/>
    </source>
</evidence>
<evidence type="ECO:0000313" key="8">
    <source>
        <dbReference type="EMBL" id="KAK3048241.1"/>
    </source>
</evidence>
<comment type="caution">
    <text evidence="8">The sequence shown here is derived from an EMBL/GenBank/DDBJ whole genome shotgun (WGS) entry which is preliminary data.</text>
</comment>
<evidence type="ECO:0000313" key="9">
    <source>
        <dbReference type="Proteomes" id="UP001271007"/>
    </source>
</evidence>
<comment type="similarity">
    <text evidence="5">Belongs to the SAT4 family.</text>
</comment>
<name>A0AAJ0DDP5_9PEZI</name>
<evidence type="ECO:0000256" key="4">
    <source>
        <dbReference type="ARBA" id="ARBA00023136"/>
    </source>
</evidence>
<accession>A0AAJ0DDP5</accession>
<keyword evidence="3 6" id="KW-1133">Transmembrane helix</keyword>
<dbReference type="GO" id="GO:0016020">
    <property type="term" value="C:membrane"/>
    <property type="evidence" value="ECO:0007669"/>
    <property type="project" value="UniProtKB-SubCell"/>
</dbReference>
<dbReference type="PANTHER" id="PTHR33048:SF143">
    <property type="entry name" value="EXTRACELLULAR MEMBRANE PROTEIN CFEM DOMAIN-CONTAINING PROTEIN-RELATED"/>
    <property type="match status" value="1"/>
</dbReference>
<protein>
    <recommendedName>
        <fullName evidence="7">Rhodopsin domain-containing protein</fullName>
    </recommendedName>
</protein>
<keyword evidence="9" id="KW-1185">Reference proteome</keyword>
<sequence length="183" mass="20154">MAAINIILDLVVFVLPIPKILRLNTSTSKKIGICLTFLVGLFVTVVSIIRLQKLSQHLTSSNATWDIIPIAIWSQAEVNVGVVCACMPSFARLIRQFWDATVGTLITKVSDITSGRKSQKNTDGQIEVNGQVFDVPTNSFANTMETSVFSRKMDSTGELELMGKSSHSTTEDGGYVHKYARDW</sequence>
<dbReference type="InterPro" id="IPR049326">
    <property type="entry name" value="Rhodopsin_dom_fungi"/>
</dbReference>
<dbReference type="EMBL" id="JAWDJX010000051">
    <property type="protein sequence ID" value="KAK3048241.1"/>
    <property type="molecule type" value="Genomic_DNA"/>
</dbReference>
<evidence type="ECO:0000256" key="6">
    <source>
        <dbReference type="SAM" id="Phobius"/>
    </source>
</evidence>
<evidence type="ECO:0000256" key="3">
    <source>
        <dbReference type="ARBA" id="ARBA00022989"/>
    </source>
</evidence>
<dbReference type="AlphaFoldDB" id="A0AAJ0DDP5"/>
<dbReference type="PANTHER" id="PTHR33048">
    <property type="entry name" value="PTH11-LIKE INTEGRAL MEMBRANE PROTEIN (AFU_ORTHOLOGUE AFUA_5G11245)"/>
    <property type="match status" value="1"/>
</dbReference>
<evidence type="ECO:0000256" key="2">
    <source>
        <dbReference type="ARBA" id="ARBA00022692"/>
    </source>
</evidence>
<dbReference type="Proteomes" id="UP001271007">
    <property type="component" value="Unassembled WGS sequence"/>
</dbReference>
<dbReference type="Pfam" id="PF20684">
    <property type="entry name" value="Fung_rhodopsin"/>
    <property type="match status" value="1"/>
</dbReference>
<keyword evidence="2 6" id="KW-0812">Transmembrane</keyword>
<reference evidence="8" key="1">
    <citation type="submission" date="2023-04" db="EMBL/GenBank/DDBJ databases">
        <title>Black Yeasts Isolated from many extreme environments.</title>
        <authorList>
            <person name="Coleine C."/>
            <person name="Stajich J.E."/>
            <person name="Selbmann L."/>
        </authorList>
    </citation>
    <scope>NUCLEOTIDE SEQUENCE</scope>
    <source>
        <strain evidence="8">CCFEE 5312</strain>
    </source>
</reference>
<proteinExistence type="inferred from homology"/>
<dbReference type="InterPro" id="IPR052337">
    <property type="entry name" value="SAT4-like"/>
</dbReference>